<comment type="caution">
    <text evidence="2">The sequence shown here is derived from an EMBL/GenBank/DDBJ whole genome shotgun (WGS) entry which is preliminary data.</text>
</comment>
<reference evidence="2" key="1">
    <citation type="submission" date="2020-10" db="EMBL/GenBank/DDBJ databases">
        <authorList>
            <person name="Castelo-Branco R."/>
            <person name="Eusebio N."/>
            <person name="Adriana R."/>
            <person name="Vieira A."/>
            <person name="Brugerolle De Fraissinette N."/>
            <person name="Rezende De Castro R."/>
            <person name="Schneider M.P."/>
            <person name="Vasconcelos V."/>
            <person name="Leao P.N."/>
        </authorList>
    </citation>
    <scope>NUCLEOTIDE SEQUENCE</scope>
    <source>
        <strain evidence="2">LEGE 06105</strain>
    </source>
</reference>
<gene>
    <name evidence="2" type="ORF">IQ247_12660</name>
</gene>
<protein>
    <recommendedName>
        <fullName evidence="4">C-type lysozyme inhibitor domain-containing protein</fullName>
    </recommendedName>
</protein>
<keyword evidence="3" id="KW-1185">Reference proteome</keyword>
<feature type="chain" id="PRO_5035193449" description="C-type lysozyme inhibitor domain-containing protein" evidence="1">
    <location>
        <begin position="24"/>
        <end position="98"/>
    </location>
</feature>
<accession>A0A8J7JTB2</accession>
<dbReference type="RefSeq" id="WP_193920473.1">
    <property type="nucleotide sequence ID" value="NZ_JADEWL010000034.1"/>
</dbReference>
<feature type="signal peptide" evidence="1">
    <location>
        <begin position="1"/>
        <end position="23"/>
    </location>
</feature>
<evidence type="ECO:0000313" key="2">
    <source>
        <dbReference type="EMBL" id="MBE9213509.1"/>
    </source>
</evidence>
<dbReference type="EMBL" id="JADEWL010000034">
    <property type="protein sequence ID" value="MBE9213509.1"/>
    <property type="molecule type" value="Genomic_DNA"/>
</dbReference>
<keyword evidence="1" id="KW-0732">Signal</keyword>
<evidence type="ECO:0000256" key="1">
    <source>
        <dbReference type="SAM" id="SignalP"/>
    </source>
</evidence>
<sequence length="98" mass="11178">MKLIALILLLLSTNFSLAFPANAAVTCRDFNGHEVCILDIKRSAKRYWNYRTTISIDGEKQPSEIYNCRGEFKIQNDGKIVRFGEDGVGNLICKFFKK</sequence>
<dbReference type="AlphaFoldDB" id="A0A8J7JTB2"/>
<evidence type="ECO:0008006" key="4">
    <source>
        <dbReference type="Google" id="ProtNLM"/>
    </source>
</evidence>
<proteinExistence type="predicted"/>
<evidence type="ECO:0000313" key="3">
    <source>
        <dbReference type="Proteomes" id="UP000620559"/>
    </source>
</evidence>
<dbReference type="Proteomes" id="UP000620559">
    <property type="component" value="Unassembled WGS sequence"/>
</dbReference>
<name>A0A8J7JTB2_9CYAN</name>
<organism evidence="2 3">
    <name type="scientific">Plectonema cf. radiosum LEGE 06105</name>
    <dbReference type="NCBI Taxonomy" id="945769"/>
    <lineage>
        <taxon>Bacteria</taxon>
        <taxon>Bacillati</taxon>
        <taxon>Cyanobacteriota</taxon>
        <taxon>Cyanophyceae</taxon>
        <taxon>Oscillatoriophycideae</taxon>
        <taxon>Oscillatoriales</taxon>
        <taxon>Microcoleaceae</taxon>
        <taxon>Plectonema</taxon>
    </lineage>
</organism>